<dbReference type="OrthoDB" id="6371642at2759"/>
<sequence length="650" mass="76772">MLRVCLLGLLAVSFVGAQYYNTKTADGEFLLKQKKVYNLLYHISQPDVVNVQLYNEGRAWDIEANINYYSKPEVVRNFLSLYRNGLLGRKQLFSVYYPKLLNEMDALFKLFYYANDFDTFYKTALWARIYINEGQFACALYNAVIRRPDTMYIQLPPLYELYPYSFFNMEVLQKAHHAKIFGKLDTDKSSGYETYVIPANYSGWYMNREYDLENKLNYFVEDVGLSSYYFLFRQQYPFWLESKEFSFPEYRGQEYLYGHQQLLNRYNLERLSNDLPVIADFDWSRPFYAGYYPTMSFHNGLPMPQRQHWSNFPVFKFDEINDIRNIESRITAAIDSGYIINNEGKWINIYTPEGLNILGNLIEGNADSSNIDFYGNVDVLSRKILGFNLEPTSSYQIVPSALETFATSMRDPAFYRLYKRIISYYYRYKQHQKPYSIDQIVFPNLKIQSFVVDKLITYFDQFDSSISNGLLVENEKEADSILVKLRQYRLNHKPFSFHIAVNADKPMKVAARIFLGPKYDSRHKLIELPENFRYFYEIDNWILELNAGLNKITRNSKDLFFLSSDPEPSEVFYKKLLKSIDGSESLVYNERIAGFPERLLLPKGDYKFDNNSFGFPLDRPILNYNYDGPNMVFKDILIYHKDDMDMDISY</sequence>
<reference evidence="6 7" key="1">
    <citation type="submission" date="2015-07" db="EMBL/GenBank/DDBJ databases">
        <title>The genome of Dufourea novaeangliae.</title>
        <authorList>
            <person name="Pan H."/>
            <person name="Kapheim K."/>
        </authorList>
    </citation>
    <scope>NUCLEOTIDE SEQUENCE [LARGE SCALE GENOMIC DNA]</scope>
    <source>
        <strain evidence="6">0120121106</strain>
        <tissue evidence="6">Whole body</tissue>
    </source>
</reference>
<feature type="domain" description="Hemocyanin C-terminal" evidence="5">
    <location>
        <begin position="434"/>
        <end position="605"/>
    </location>
</feature>
<keyword evidence="1" id="KW-0758">Storage protein</keyword>
<dbReference type="Gene3D" id="2.60.40.1520">
    <property type="entry name" value="Hemocyanin, C-terminal domain"/>
    <property type="match status" value="2"/>
</dbReference>
<dbReference type="InterPro" id="IPR013788">
    <property type="entry name" value="Hemocyanin/hexamerin"/>
</dbReference>
<dbReference type="Gene3D" id="1.10.1280.10">
    <property type="entry name" value="Di-copper center containing domain from catechol oxidase"/>
    <property type="match status" value="1"/>
</dbReference>
<feature type="domain" description="Hemocyanin middle" evidence="3">
    <location>
        <begin position="157"/>
        <end position="425"/>
    </location>
</feature>
<dbReference type="SUPFAM" id="SSF48050">
    <property type="entry name" value="Hemocyanin, N-terminal domain"/>
    <property type="match status" value="1"/>
</dbReference>
<dbReference type="InterPro" id="IPR000896">
    <property type="entry name" value="Hemocyanin/hexamerin_mid_dom"/>
</dbReference>
<dbReference type="PROSITE" id="PS00210">
    <property type="entry name" value="HEMOCYANIN_2"/>
    <property type="match status" value="1"/>
</dbReference>
<feature type="domain" description="Hemocyanin N-terminal" evidence="4">
    <location>
        <begin position="29"/>
        <end position="150"/>
    </location>
</feature>
<dbReference type="InterPro" id="IPR005204">
    <property type="entry name" value="Hemocyanin_N"/>
</dbReference>
<dbReference type="PANTHER" id="PTHR11511:SF5">
    <property type="entry name" value="FAT-BODY PROTEIN 1-RELATED"/>
    <property type="match status" value="1"/>
</dbReference>
<dbReference type="SUPFAM" id="SSF48056">
    <property type="entry name" value="Di-copper centre-containing domain"/>
    <property type="match status" value="1"/>
</dbReference>
<dbReference type="InterPro" id="IPR037020">
    <property type="entry name" value="Hemocyanin_C_sf"/>
</dbReference>
<feature type="signal peptide" evidence="2">
    <location>
        <begin position="1"/>
        <end position="17"/>
    </location>
</feature>
<organism evidence="6 7">
    <name type="scientific">Dufourea novaeangliae</name>
    <name type="common">Sweat bee</name>
    <dbReference type="NCBI Taxonomy" id="178035"/>
    <lineage>
        <taxon>Eukaryota</taxon>
        <taxon>Metazoa</taxon>
        <taxon>Ecdysozoa</taxon>
        <taxon>Arthropoda</taxon>
        <taxon>Hexapoda</taxon>
        <taxon>Insecta</taxon>
        <taxon>Pterygota</taxon>
        <taxon>Neoptera</taxon>
        <taxon>Endopterygota</taxon>
        <taxon>Hymenoptera</taxon>
        <taxon>Apocrita</taxon>
        <taxon>Aculeata</taxon>
        <taxon>Apoidea</taxon>
        <taxon>Anthophila</taxon>
        <taxon>Halictidae</taxon>
        <taxon>Rophitinae</taxon>
        <taxon>Dufourea</taxon>
    </lineage>
</organism>
<dbReference type="Pfam" id="PF00372">
    <property type="entry name" value="Hemocyanin_M"/>
    <property type="match status" value="1"/>
</dbReference>
<proteinExistence type="predicted"/>
<evidence type="ECO:0000313" key="6">
    <source>
        <dbReference type="EMBL" id="KZC07221.1"/>
    </source>
</evidence>
<name>A0A154P5U9_DUFNO</name>
<dbReference type="InterPro" id="IPR014756">
    <property type="entry name" value="Ig_E-set"/>
</dbReference>
<evidence type="ECO:0000313" key="7">
    <source>
        <dbReference type="Proteomes" id="UP000076502"/>
    </source>
</evidence>
<protein>
    <submittedName>
        <fullName evidence="6">Arylphorin subunit alpha</fullName>
    </submittedName>
</protein>
<dbReference type="InterPro" id="IPR008922">
    <property type="entry name" value="Di-copper_centre_dom_sf"/>
</dbReference>
<dbReference type="InterPro" id="IPR005203">
    <property type="entry name" value="Hemocyanin_C"/>
</dbReference>
<dbReference type="Pfam" id="PF03723">
    <property type="entry name" value="Hemocyanin_C"/>
    <property type="match status" value="1"/>
</dbReference>
<feature type="chain" id="PRO_5007599260" evidence="2">
    <location>
        <begin position="18"/>
        <end position="650"/>
    </location>
</feature>
<evidence type="ECO:0000259" key="5">
    <source>
        <dbReference type="Pfam" id="PF03723"/>
    </source>
</evidence>
<dbReference type="PRINTS" id="PR00187">
    <property type="entry name" value="HAEMOCYANIN"/>
</dbReference>
<dbReference type="Proteomes" id="UP000076502">
    <property type="component" value="Unassembled WGS sequence"/>
</dbReference>
<keyword evidence="2" id="KW-0732">Signal</keyword>
<dbReference type="GO" id="GO:0045735">
    <property type="term" value="F:nutrient reservoir activity"/>
    <property type="evidence" value="ECO:0007669"/>
    <property type="project" value="UniProtKB-KW"/>
</dbReference>
<dbReference type="GO" id="GO:0005615">
    <property type="term" value="C:extracellular space"/>
    <property type="evidence" value="ECO:0007669"/>
    <property type="project" value="UniProtKB-ARBA"/>
</dbReference>
<dbReference type="AlphaFoldDB" id="A0A154P5U9"/>
<dbReference type="STRING" id="178035.A0A154P5U9"/>
<dbReference type="OMA" id="HPWSFFD"/>
<evidence type="ECO:0000256" key="2">
    <source>
        <dbReference type="SAM" id="SignalP"/>
    </source>
</evidence>
<evidence type="ECO:0000259" key="4">
    <source>
        <dbReference type="Pfam" id="PF03722"/>
    </source>
</evidence>
<dbReference type="SUPFAM" id="SSF81296">
    <property type="entry name" value="E set domains"/>
    <property type="match status" value="1"/>
</dbReference>
<evidence type="ECO:0000259" key="3">
    <source>
        <dbReference type="Pfam" id="PF00372"/>
    </source>
</evidence>
<dbReference type="Pfam" id="PF03722">
    <property type="entry name" value="Hemocyanin_N"/>
    <property type="match status" value="1"/>
</dbReference>
<dbReference type="Gene3D" id="1.20.1370.10">
    <property type="entry name" value="Hemocyanin, N-terminal domain"/>
    <property type="match status" value="1"/>
</dbReference>
<evidence type="ECO:0000256" key="1">
    <source>
        <dbReference type="ARBA" id="ARBA00022761"/>
    </source>
</evidence>
<accession>A0A154P5U9</accession>
<dbReference type="EMBL" id="KQ434823">
    <property type="protein sequence ID" value="KZC07221.1"/>
    <property type="molecule type" value="Genomic_DNA"/>
</dbReference>
<keyword evidence="7" id="KW-1185">Reference proteome</keyword>
<dbReference type="InterPro" id="IPR036697">
    <property type="entry name" value="Hemocyanin_N_sf"/>
</dbReference>
<gene>
    <name evidence="6" type="ORF">WN55_07631</name>
</gene>
<dbReference type="PANTHER" id="PTHR11511">
    <property type="entry name" value="LARVAL STORAGE PROTEIN/PHENOLOXIDASE"/>
    <property type="match status" value="1"/>
</dbReference>